<dbReference type="GeneID" id="40741767"/>
<gene>
    <name evidence="7" type="ORF">M438DRAFT_23260</name>
</gene>
<keyword evidence="2 6" id="KW-0812">Transmembrane</keyword>
<accession>A0A074XPB6</accession>
<dbReference type="Proteomes" id="UP000030706">
    <property type="component" value="Unassembled WGS sequence"/>
</dbReference>
<dbReference type="RefSeq" id="XP_029760004.1">
    <property type="nucleotide sequence ID" value="XM_029899461.1"/>
</dbReference>
<comment type="subcellular location">
    <subcellularLocation>
        <location evidence="1">Membrane</location>
        <topology evidence="1">Multi-pass membrane protein</topology>
    </subcellularLocation>
</comment>
<dbReference type="OrthoDB" id="3648235at2759"/>
<sequence>MSSRPSSINNLTTNDTLITLLYAANILLPIFIAGTSTALSTWVIPMILTNPSSKSAIYQFNTTVARGGRFLQPLSRFLAASFAASRLLVSQHPDQSVAAHWKYWAFGTVVLVSNAPYEIIAVFPVNDRVEALGKRNRDGDGDLSEIERKELVALLRSWQKWNMGRVALVFLAGVIALWTTFDTLASK</sequence>
<evidence type="ECO:0000256" key="5">
    <source>
        <dbReference type="ARBA" id="ARBA00034313"/>
    </source>
</evidence>
<dbReference type="InterPro" id="IPR013901">
    <property type="entry name" value="Anthrone_oxy"/>
</dbReference>
<keyword evidence="3 6" id="KW-1133">Transmembrane helix</keyword>
<evidence type="ECO:0000256" key="3">
    <source>
        <dbReference type="ARBA" id="ARBA00022989"/>
    </source>
</evidence>
<evidence type="ECO:0000256" key="1">
    <source>
        <dbReference type="ARBA" id="ARBA00004141"/>
    </source>
</evidence>
<comment type="similarity">
    <text evidence="5">Belongs to the anthrone oxygenase family.</text>
</comment>
<dbReference type="GO" id="GO:0016020">
    <property type="term" value="C:membrane"/>
    <property type="evidence" value="ECO:0007669"/>
    <property type="project" value="UniProtKB-SubCell"/>
</dbReference>
<evidence type="ECO:0000256" key="2">
    <source>
        <dbReference type="ARBA" id="ARBA00022692"/>
    </source>
</evidence>
<dbReference type="HOGENOM" id="CLU_127761_0_0_1"/>
<organism evidence="7 8">
    <name type="scientific">Aureobasidium pullulans EXF-150</name>
    <dbReference type="NCBI Taxonomy" id="1043002"/>
    <lineage>
        <taxon>Eukaryota</taxon>
        <taxon>Fungi</taxon>
        <taxon>Dikarya</taxon>
        <taxon>Ascomycota</taxon>
        <taxon>Pezizomycotina</taxon>
        <taxon>Dothideomycetes</taxon>
        <taxon>Dothideomycetidae</taxon>
        <taxon>Dothideales</taxon>
        <taxon>Saccotheciaceae</taxon>
        <taxon>Aureobasidium</taxon>
    </lineage>
</organism>
<evidence type="ECO:0000313" key="7">
    <source>
        <dbReference type="EMBL" id="KEQ83817.1"/>
    </source>
</evidence>
<dbReference type="Pfam" id="PF08592">
    <property type="entry name" value="Anthrone_oxy"/>
    <property type="match status" value="1"/>
</dbReference>
<protein>
    <recommendedName>
        <fullName evidence="9">DUF1772-domain-containing protein</fullName>
    </recommendedName>
</protein>
<name>A0A074XPB6_AURPU</name>
<feature type="transmembrane region" description="Helical" evidence="6">
    <location>
        <begin position="163"/>
        <end position="181"/>
    </location>
</feature>
<evidence type="ECO:0000313" key="8">
    <source>
        <dbReference type="Proteomes" id="UP000030706"/>
    </source>
</evidence>
<keyword evidence="8" id="KW-1185">Reference proteome</keyword>
<feature type="transmembrane region" description="Helical" evidence="6">
    <location>
        <begin position="20"/>
        <end position="44"/>
    </location>
</feature>
<evidence type="ECO:0000256" key="6">
    <source>
        <dbReference type="SAM" id="Phobius"/>
    </source>
</evidence>
<dbReference type="PANTHER" id="PTHR35042:SF1">
    <property type="entry name" value="DUF1772-DOMAIN-CONTAINING PROTEIN"/>
    <property type="match status" value="1"/>
</dbReference>
<keyword evidence="4 6" id="KW-0472">Membrane</keyword>
<evidence type="ECO:0000256" key="4">
    <source>
        <dbReference type="ARBA" id="ARBA00023136"/>
    </source>
</evidence>
<evidence type="ECO:0008006" key="9">
    <source>
        <dbReference type="Google" id="ProtNLM"/>
    </source>
</evidence>
<dbReference type="EMBL" id="KL584983">
    <property type="protein sequence ID" value="KEQ83817.1"/>
    <property type="molecule type" value="Genomic_DNA"/>
</dbReference>
<proteinExistence type="inferred from homology"/>
<dbReference type="AlphaFoldDB" id="A0A074XPB6"/>
<reference evidence="7 8" key="1">
    <citation type="journal article" date="2014" name="BMC Genomics">
        <title>Genome sequencing of four Aureobasidium pullulans varieties: biotechnological potential, stress tolerance, and description of new species.</title>
        <authorList>
            <person name="Gostin Ar C."/>
            <person name="Ohm R.A."/>
            <person name="Kogej T."/>
            <person name="Sonjak S."/>
            <person name="Turk M."/>
            <person name="Zajc J."/>
            <person name="Zalar P."/>
            <person name="Grube M."/>
            <person name="Sun H."/>
            <person name="Han J."/>
            <person name="Sharma A."/>
            <person name="Chiniquy J."/>
            <person name="Ngan C.Y."/>
            <person name="Lipzen A."/>
            <person name="Barry K."/>
            <person name="Grigoriev I.V."/>
            <person name="Gunde-Cimerman N."/>
        </authorList>
    </citation>
    <scope>NUCLEOTIDE SEQUENCE [LARGE SCALE GENOMIC DNA]</scope>
    <source>
        <strain evidence="7 8">EXF-150</strain>
    </source>
</reference>
<dbReference type="PANTHER" id="PTHR35042">
    <property type="entry name" value="ANTHRONE OXYGENASE ENCC"/>
    <property type="match status" value="1"/>
</dbReference>